<dbReference type="Pfam" id="PF14168">
    <property type="entry name" value="YjzC"/>
    <property type="match status" value="1"/>
</dbReference>
<dbReference type="InterPro" id="IPR025549">
    <property type="entry name" value="YjzC"/>
</dbReference>
<dbReference type="Proteomes" id="UP000528460">
    <property type="component" value="Unassembled WGS sequence"/>
</dbReference>
<evidence type="ECO:0000313" key="2">
    <source>
        <dbReference type="Proteomes" id="UP000528460"/>
    </source>
</evidence>
<organism evidence="1 2">
    <name type="scientific">Corallococcus exercitus</name>
    <dbReference type="NCBI Taxonomy" id="2316736"/>
    <lineage>
        <taxon>Bacteria</taxon>
        <taxon>Pseudomonadati</taxon>
        <taxon>Myxococcota</taxon>
        <taxon>Myxococcia</taxon>
        <taxon>Myxococcales</taxon>
        <taxon>Cystobacterineae</taxon>
        <taxon>Myxococcaceae</taxon>
        <taxon>Corallococcus</taxon>
    </lineage>
</organism>
<comment type="caution">
    <text evidence="1">The sequence shown here is derived from an EMBL/GenBank/DDBJ whole genome shotgun (WGS) entry which is preliminary data.</text>
</comment>
<dbReference type="AlphaFoldDB" id="A0A7Y4JWQ0"/>
<name>A0A7Y4JWQ0_9BACT</name>
<accession>A0A7Y4JWQ0</accession>
<gene>
    <name evidence="1" type="ORF">HNS30_26410</name>
</gene>
<protein>
    <submittedName>
        <fullName evidence="1">YjzC family protein</fullName>
    </submittedName>
</protein>
<evidence type="ECO:0000313" key="1">
    <source>
        <dbReference type="EMBL" id="NOK12583.1"/>
    </source>
</evidence>
<dbReference type="EMBL" id="JABFJW010000243">
    <property type="protein sequence ID" value="NOK12583.1"/>
    <property type="molecule type" value="Genomic_DNA"/>
</dbReference>
<dbReference type="RefSeq" id="WP_171419378.1">
    <property type="nucleotide sequence ID" value="NZ_JABFJW010000243.1"/>
</dbReference>
<proteinExistence type="predicted"/>
<reference evidence="1 2" key="1">
    <citation type="submission" date="2020-05" db="EMBL/GenBank/DDBJ databases">
        <authorList>
            <person name="Whitworth D."/>
        </authorList>
    </citation>
    <scope>NUCLEOTIDE SEQUENCE [LARGE SCALE GENOMIC DNA]</scope>
    <source>
        <strain evidence="1 2">CA046A</strain>
    </source>
</reference>
<sequence length="67" mass="7366">MATVGQRFKTGNVCETSGSYVFDGYENGSTAPSPTAEERVIPLSKGETFPPIRSAKKSAWWKLQRIT</sequence>